<comment type="similarity">
    <text evidence="2 8 9">Belongs to the dihydrofolate reductase family.</text>
</comment>
<evidence type="ECO:0000256" key="8">
    <source>
        <dbReference type="PIRNR" id="PIRNR000194"/>
    </source>
</evidence>
<reference evidence="12" key="1">
    <citation type="submission" date="2017-08" db="EMBL/GenBank/DDBJ databases">
        <title>Direct submision.</title>
        <authorList>
            <person name="Kim S.-J."/>
            <person name="Rhee S.-K."/>
        </authorList>
    </citation>
    <scope>NUCLEOTIDE SEQUENCE [LARGE SCALE GENOMIC DNA]</scope>
    <source>
        <strain evidence="12">GI5</strain>
    </source>
</reference>
<evidence type="ECO:0000256" key="3">
    <source>
        <dbReference type="ARBA" id="ARBA00012856"/>
    </source>
</evidence>
<dbReference type="PIRSF" id="PIRSF000194">
    <property type="entry name" value="DHFR"/>
    <property type="match status" value="1"/>
</dbReference>
<dbReference type="GO" id="GO:0004146">
    <property type="term" value="F:dihydrofolate reductase activity"/>
    <property type="evidence" value="ECO:0007669"/>
    <property type="project" value="UniProtKB-EC"/>
</dbReference>
<dbReference type="PANTHER" id="PTHR48069:SF3">
    <property type="entry name" value="DIHYDROFOLATE REDUCTASE"/>
    <property type="match status" value="1"/>
</dbReference>
<dbReference type="GO" id="GO:0046654">
    <property type="term" value="P:tetrahydrofolate biosynthetic process"/>
    <property type="evidence" value="ECO:0007669"/>
    <property type="project" value="UniProtKB-UniPathway"/>
</dbReference>
<name>A0A2K9LM90_9GAMM</name>
<evidence type="ECO:0000256" key="5">
    <source>
        <dbReference type="ARBA" id="ARBA00022857"/>
    </source>
</evidence>
<dbReference type="InterPro" id="IPR024072">
    <property type="entry name" value="DHFR-like_dom_sf"/>
</dbReference>
<organism evidence="11 12">
    <name type="scientific">Ketobacter alkanivorans</name>
    <dbReference type="NCBI Taxonomy" id="1917421"/>
    <lineage>
        <taxon>Bacteria</taxon>
        <taxon>Pseudomonadati</taxon>
        <taxon>Pseudomonadota</taxon>
        <taxon>Gammaproteobacteria</taxon>
        <taxon>Pseudomonadales</taxon>
        <taxon>Ketobacteraceae</taxon>
        <taxon>Ketobacter</taxon>
    </lineage>
</organism>
<dbReference type="CDD" id="cd00209">
    <property type="entry name" value="DHFR"/>
    <property type="match status" value="1"/>
</dbReference>
<dbReference type="InterPro" id="IPR012259">
    <property type="entry name" value="DHFR"/>
</dbReference>
<dbReference type="EC" id="1.5.1.3" evidence="3 8"/>
<feature type="domain" description="DHFR" evidence="10">
    <location>
        <begin position="1"/>
        <end position="162"/>
    </location>
</feature>
<dbReference type="AlphaFoldDB" id="A0A2K9LM90"/>
<dbReference type="Proteomes" id="UP000235116">
    <property type="component" value="Chromosome"/>
</dbReference>
<dbReference type="Pfam" id="PF00186">
    <property type="entry name" value="DHFR_1"/>
    <property type="match status" value="1"/>
</dbReference>
<proteinExistence type="inferred from homology"/>
<evidence type="ECO:0000259" key="10">
    <source>
        <dbReference type="PROSITE" id="PS51330"/>
    </source>
</evidence>
<dbReference type="PROSITE" id="PS00075">
    <property type="entry name" value="DHFR_1"/>
    <property type="match status" value="1"/>
</dbReference>
<dbReference type="PROSITE" id="PS51330">
    <property type="entry name" value="DHFR_2"/>
    <property type="match status" value="1"/>
</dbReference>
<dbReference type="InterPro" id="IPR017925">
    <property type="entry name" value="DHFR_CS"/>
</dbReference>
<dbReference type="UniPathway" id="UPA00077">
    <property type="reaction ID" value="UER00158"/>
</dbReference>
<protein>
    <recommendedName>
        <fullName evidence="3 8">Dihydrofolate reductase</fullName>
        <ecNumber evidence="3 8">1.5.1.3</ecNumber>
    </recommendedName>
</protein>
<dbReference type="GO" id="GO:0046452">
    <property type="term" value="P:dihydrofolate metabolic process"/>
    <property type="evidence" value="ECO:0007669"/>
    <property type="project" value="TreeGrafter"/>
</dbReference>
<dbReference type="FunFam" id="3.40.430.10:FF:000001">
    <property type="entry name" value="Dihydrofolate reductase"/>
    <property type="match status" value="1"/>
</dbReference>
<dbReference type="SUPFAM" id="SSF53597">
    <property type="entry name" value="Dihydrofolate reductase-like"/>
    <property type="match status" value="1"/>
</dbReference>
<dbReference type="GO" id="GO:0006730">
    <property type="term" value="P:one-carbon metabolic process"/>
    <property type="evidence" value="ECO:0007669"/>
    <property type="project" value="UniProtKB-KW"/>
</dbReference>
<dbReference type="KEGG" id="kak:Kalk_13660"/>
<evidence type="ECO:0000256" key="4">
    <source>
        <dbReference type="ARBA" id="ARBA00022563"/>
    </source>
</evidence>
<evidence type="ECO:0000256" key="2">
    <source>
        <dbReference type="ARBA" id="ARBA00009539"/>
    </source>
</evidence>
<accession>A0A2K9LM90</accession>
<dbReference type="GO" id="GO:0005829">
    <property type="term" value="C:cytosol"/>
    <property type="evidence" value="ECO:0007669"/>
    <property type="project" value="TreeGrafter"/>
</dbReference>
<dbReference type="Gene3D" id="3.40.430.10">
    <property type="entry name" value="Dihydrofolate Reductase, subunit A"/>
    <property type="match status" value="1"/>
</dbReference>
<keyword evidence="6 8" id="KW-0560">Oxidoreductase</keyword>
<dbReference type="EMBL" id="CP022684">
    <property type="protein sequence ID" value="AUM13402.1"/>
    <property type="molecule type" value="Genomic_DNA"/>
</dbReference>
<dbReference type="InterPro" id="IPR001796">
    <property type="entry name" value="DHFR_dom"/>
</dbReference>
<comment type="function">
    <text evidence="7 8">Key enzyme in folate metabolism. Catalyzes an essential reaction for de novo glycine and purine synthesis, and for DNA precursor synthesis.</text>
</comment>
<keyword evidence="5 8" id="KW-0521">NADP</keyword>
<dbReference type="PANTHER" id="PTHR48069">
    <property type="entry name" value="DIHYDROFOLATE REDUCTASE"/>
    <property type="match status" value="1"/>
</dbReference>
<evidence type="ECO:0000256" key="6">
    <source>
        <dbReference type="ARBA" id="ARBA00023002"/>
    </source>
</evidence>
<dbReference type="GO" id="GO:0046655">
    <property type="term" value="P:folic acid metabolic process"/>
    <property type="evidence" value="ECO:0007669"/>
    <property type="project" value="TreeGrafter"/>
</dbReference>
<keyword evidence="4 8" id="KW-0554">One-carbon metabolism</keyword>
<comment type="pathway">
    <text evidence="1 8">Cofactor biosynthesis; tetrahydrofolate biosynthesis; 5,6,7,8-tetrahydrofolate from 7,8-dihydrofolate: step 1/1.</text>
</comment>
<evidence type="ECO:0000313" key="12">
    <source>
        <dbReference type="Proteomes" id="UP000235116"/>
    </source>
</evidence>
<evidence type="ECO:0000313" key="11">
    <source>
        <dbReference type="EMBL" id="AUM13402.1"/>
    </source>
</evidence>
<dbReference type="OrthoDB" id="9804315at2"/>
<sequence length="163" mass="18076">MISLIVAKADNGVIGRDNKMPWHIPAELKYFKARTMGKPIIMGRKTFDSLGRVLPGRPHVVISRSELALPENCYGVQSLDAAIETAASLTEGDEVVIIGGAEIYRQALDRVQRLYITEVHCSPEGDTFFPELNPGDWQETQREDVPADADSAIAYSIVTYQRN</sequence>
<dbReference type="RefSeq" id="WP_101894780.1">
    <property type="nucleotide sequence ID" value="NZ_CP022684.1"/>
</dbReference>
<evidence type="ECO:0000256" key="9">
    <source>
        <dbReference type="RuleBase" id="RU004474"/>
    </source>
</evidence>
<dbReference type="GO" id="GO:0070401">
    <property type="term" value="F:NADP+ binding"/>
    <property type="evidence" value="ECO:0007669"/>
    <property type="project" value="UniProtKB-ARBA"/>
</dbReference>
<evidence type="ECO:0000256" key="7">
    <source>
        <dbReference type="ARBA" id="ARBA00025067"/>
    </source>
</evidence>
<evidence type="ECO:0000256" key="1">
    <source>
        <dbReference type="ARBA" id="ARBA00004903"/>
    </source>
</evidence>
<dbReference type="PRINTS" id="PR00070">
    <property type="entry name" value="DHFR"/>
</dbReference>
<comment type="catalytic activity">
    <reaction evidence="8">
        <text>(6S)-5,6,7,8-tetrahydrofolate + NADP(+) = 7,8-dihydrofolate + NADPH + H(+)</text>
        <dbReference type="Rhea" id="RHEA:15009"/>
        <dbReference type="ChEBI" id="CHEBI:15378"/>
        <dbReference type="ChEBI" id="CHEBI:57451"/>
        <dbReference type="ChEBI" id="CHEBI:57453"/>
        <dbReference type="ChEBI" id="CHEBI:57783"/>
        <dbReference type="ChEBI" id="CHEBI:58349"/>
        <dbReference type="EC" id="1.5.1.3"/>
    </reaction>
</comment>
<gene>
    <name evidence="11" type="ORF">Kalk_13660</name>
</gene>
<keyword evidence="12" id="KW-1185">Reference proteome</keyword>